<sequence length="210" mass="23311">MDHRVTQAVSDHHVGQRHLDRLVMLSDGVFAIAITLSAIEIKPEALPGKTLWEAWATPLLIYFLSFFLIGTVWAFHRRIVAHLRDIDPVGTAINLLLLSLVALMPVVIRFVFEGFQQGQGLLVYGIALGATYACMAVLWLHVAFLAGLAPDLPRQKARQWLLELFAGALIFAALALHEAHLRWASVVVTLLALALLSAKRLRVLRGRDRS</sequence>
<organism evidence="14">
    <name type="scientific">Rhodanobacter sp. IGA1.0</name>
    <dbReference type="NCBI Taxonomy" id="3158582"/>
    <lineage>
        <taxon>Bacteria</taxon>
        <taxon>Pseudomonadati</taxon>
        <taxon>Pseudomonadota</taxon>
        <taxon>Gammaproteobacteria</taxon>
        <taxon>Lysobacterales</taxon>
        <taxon>Rhodanobacteraceae</taxon>
        <taxon>Rhodanobacter</taxon>
    </lineage>
</organism>
<evidence type="ECO:0000256" key="11">
    <source>
        <dbReference type="ARBA" id="ARBA00023303"/>
    </source>
</evidence>
<protein>
    <submittedName>
        <fullName evidence="14">TMEM175 family protein</fullName>
    </submittedName>
</protein>
<evidence type="ECO:0000256" key="13">
    <source>
        <dbReference type="SAM" id="Phobius"/>
    </source>
</evidence>
<keyword evidence="8 13" id="KW-1133">Transmembrane helix</keyword>
<keyword evidence="5 13" id="KW-0812">Transmembrane</keyword>
<dbReference type="GO" id="GO:0005267">
    <property type="term" value="F:potassium channel activity"/>
    <property type="evidence" value="ECO:0007669"/>
    <property type="project" value="UniProtKB-KW"/>
</dbReference>
<keyword evidence="6" id="KW-0631">Potassium channel</keyword>
<dbReference type="RefSeq" id="WP_350016020.1">
    <property type="nucleotide sequence ID" value="NZ_CP157948.1"/>
</dbReference>
<feature type="transmembrane region" description="Helical" evidence="13">
    <location>
        <begin position="88"/>
        <end position="112"/>
    </location>
</feature>
<dbReference type="GO" id="GO:0015252">
    <property type="term" value="F:proton channel activity"/>
    <property type="evidence" value="ECO:0007669"/>
    <property type="project" value="InterPro"/>
</dbReference>
<feature type="transmembrane region" description="Helical" evidence="13">
    <location>
        <begin position="183"/>
        <end position="201"/>
    </location>
</feature>
<evidence type="ECO:0000256" key="12">
    <source>
        <dbReference type="ARBA" id="ARBA00034430"/>
    </source>
</evidence>
<dbReference type="PANTHER" id="PTHR31462:SF5">
    <property type="entry name" value="ENDOSOMAL_LYSOSOMAL PROTON CHANNEL TMEM175"/>
    <property type="match status" value="1"/>
</dbReference>
<dbReference type="InterPro" id="IPR010617">
    <property type="entry name" value="TMEM175-like"/>
</dbReference>
<evidence type="ECO:0000256" key="2">
    <source>
        <dbReference type="ARBA" id="ARBA00006920"/>
    </source>
</evidence>
<evidence type="ECO:0000256" key="3">
    <source>
        <dbReference type="ARBA" id="ARBA00022448"/>
    </source>
</evidence>
<feature type="transmembrane region" description="Helical" evidence="13">
    <location>
        <begin position="160"/>
        <end position="177"/>
    </location>
</feature>
<feature type="transmembrane region" description="Helical" evidence="13">
    <location>
        <begin position="21"/>
        <end position="39"/>
    </location>
</feature>
<evidence type="ECO:0000256" key="9">
    <source>
        <dbReference type="ARBA" id="ARBA00023065"/>
    </source>
</evidence>
<feature type="transmembrane region" description="Helical" evidence="13">
    <location>
        <begin position="59"/>
        <end position="76"/>
    </location>
</feature>
<dbReference type="GO" id="GO:0016020">
    <property type="term" value="C:membrane"/>
    <property type="evidence" value="ECO:0007669"/>
    <property type="project" value="UniProtKB-SubCell"/>
</dbReference>
<evidence type="ECO:0000256" key="1">
    <source>
        <dbReference type="ARBA" id="ARBA00004141"/>
    </source>
</evidence>
<comment type="subcellular location">
    <subcellularLocation>
        <location evidence="1">Membrane</location>
        <topology evidence="1">Multi-pass membrane protein</topology>
    </subcellularLocation>
</comment>
<comment type="similarity">
    <text evidence="2">Belongs to the TMEM175 family.</text>
</comment>
<keyword evidence="11" id="KW-0407">Ion channel</keyword>
<feature type="transmembrane region" description="Helical" evidence="13">
    <location>
        <begin position="124"/>
        <end position="148"/>
    </location>
</feature>
<dbReference type="AlphaFoldDB" id="A0AAU7QLY6"/>
<keyword evidence="4" id="KW-0633">Potassium transport</keyword>
<keyword evidence="7" id="KW-0630">Potassium</keyword>
<dbReference type="PANTHER" id="PTHR31462">
    <property type="entry name" value="ENDOSOMAL/LYSOSOMAL POTASSIUM CHANNEL TMEM175"/>
    <property type="match status" value="1"/>
</dbReference>
<accession>A0AAU7QLY6</accession>
<evidence type="ECO:0000256" key="7">
    <source>
        <dbReference type="ARBA" id="ARBA00022958"/>
    </source>
</evidence>
<proteinExistence type="inferred from homology"/>
<evidence type="ECO:0000256" key="5">
    <source>
        <dbReference type="ARBA" id="ARBA00022692"/>
    </source>
</evidence>
<name>A0AAU7QLY6_9GAMM</name>
<dbReference type="EMBL" id="CP157948">
    <property type="protein sequence ID" value="XBS89598.1"/>
    <property type="molecule type" value="Genomic_DNA"/>
</dbReference>
<evidence type="ECO:0000313" key="14">
    <source>
        <dbReference type="EMBL" id="XBS89598.1"/>
    </source>
</evidence>
<keyword evidence="9" id="KW-0406">Ion transport</keyword>
<evidence type="ECO:0000256" key="10">
    <source>
        <dbReference type="ARBA" id="ARBA00023136"/>
    </source>
</evidence>
<dbReference type="Pfam" id="PF06736">
    <property type="entry name" value="TMEM175"/>
    <property type="match status" value="1"/>
</dbReference>
<evidence type="ECO:0000256" key="6">
    <source>
        <dbReference type="ARBA" id="ARBA00022826"/>
    </source>
</evidence>
<evidence type="ECO:0000256" key="4">
    <source>
        <dbReference type="ARBA" id="ARBA00022538"/>
    </source>
</evidence>
<evidence type="ECO:0000256" key="8">
    <source>
        <dbReference type="ARBA" id="ARBA00022989"/>
    </source>
</evidence>
<keyword evidence="3" id="KW-0813">Transport</keyword>
<gene>
    <name evidence="14" type="ORF">ABNK63_14530</name>
</gene>
<reference evidence="14" key="1">
    <citation type="submission" date="2024-06" db="EMBL/GenBank/DDBJ databases">
        <authorList>
            <person name="Sun Y."/>
        </authorList>
    </citation>
    <scope>NUCLEOTIDE SEQUENCE</scope>
    <source>
        <strain evidence="14">IGA1.0</strain>
    </source>
</reference>
<comment type="catalytic activity">
    <reaction evidence="12">
        <text>K(+)(in) = K(+)(out)</text>
        <dbReference type="Rhea" id="RHEA:29463"/>
        <dbReference type="ChEBI" id="CHEBI:29103"/>
    </reaction>
</comment>
<keyword evidence="10 13" id="KW-0472">Membrane</keyword>